<feature type="region of interest" description="Disordered" evidence="1">
    <location>
        <begin position="753"/>
        <end position="775"/>
    </location>
</feature>
<dbReference type="GeneID" id="16077343"/>
<feature type="region of interest" description="Disordered" evidence="1">
    <location>
        <begin position="677"/>
        <end position="701"/>
    </location>
</feature>
<feature type="region of interest" description="Disordered" evidence="1">
    <location>
        <begin position="416"/>
        <end position="449"/>
    </location>
</feature>
<gene>
    <name evidence="2" type="ORF">PTSG_02264</name>
</gene>
<feature type="compositionally biased region" description="Low complexity" evidence="1">
    <location>
        <begin position="626"/>
        <end position="635"/>
    </location>
</feature>
<feature type="region of interest" description="Disordered" evidence="1">
    <location>
        <begin position="131"/>
        <end position="174"/>
    </location>
</feature>
<accession>F2U1P3</accession>
<feature type="region of interest" description="Disordered" evidence="1">
    <location>
        <begin position="266"/>
        <end position="345"/>
    </location>
</feature>
<feature type="compositionally biased region" description="Low complexity" evidence="1">
    <location>
        <begin position="226"/>
        <end position="242"/>
    </location>
</feature>
<feature type="region of interest" description="Disordered" evidence="1">
    <location>
        <begin position="481"/>
        <end position="519"/>
    </location>
</feature>
<feature type="region of interest" description="Disordered" evidence="1">
    <location>
        <begin position="1"/>
        <end position="114"/>
    </location>
</feature>
<dbReference type="AlphaFoldDB" id="F2U1P3"/>
<proteinExistence type="predicted"/>
<feature type="region of interest" description="Disordered" evidence="1">
    <location>
        <begin position="222"/>
        <end position="246"/>
    </location>
</feature>
<feature type="compositionally biased region" description="Low complexity" evidence="1">
    <location>
        <begin position="68"/>
        <end position="77"/>
    </location>
</feature>
<feature type="compositionally biased region" description="Basic and acidic residues" evidence="1">
    <location>
        <begin position="643"/>
        <end position="655"/>
    </location>
</feature>
<name>F2U1P3_SALR5</name>
<evidence type="ECO:0000256" key="1">
    <source>
        <dbReference type="SAM" id="MobiDB-lite"/>
    </source>
</evidence>
<reference evidence="2" key="1">
    <citation type="submission" date="2009-08" db="EMBL/GenBank/DDBJ databases">
        <title>Annotation of Salpingoeca rosetta.</title>
        <authorList>
            <consortium name="The Broad Institute Genome Sequencing Platform"/>
            <person name="Russ C."/>
            <person name="Cuomo C."/>
            <person name="Burger G."/>
            <person name="Gray M.W."/>
            <person name="Holland P.W.H."/>
            <person name="King N."/>
            <person name="Lang F.B.F."/>
            <person name="Roger A.J."/>
            <person name="Ruiz-Trillo I."/>
            <person name="Young S.K."/>
            <person name="Zeng Q."/>
            <person name="Gargeya S."/>
            <person name="Alvarado L."/>
            <person name="Berlin A."/>
            <person name="Chapman S.B."/>
            <person name="Chen Z."/>
            <person name="Freedman E."/>
            <person name="Gellesch M."/>
            <person name="Goldberg J."/>
            <person name="Griggs A."/>
            <person name="Gujja S."/>
            <person name="Heilman E."/>
            <person name="Heiman D."/>
            <person name="Howarth C."/>
            <person name="Mehta T."/>
            <person name="Neiman D."/>
            <person name="Pearson M."/>
            <person name="Roberts A."/>
            <person name="Saif S."/>
            <person name="Shea T."/>
            <person name="Shenoy N."/>
            <person name="Sisk P."/>
            <person name="Stolte C."/>
            <person name="Sykes S."/>
            <person name="White J."/>
            <person name="Yandava C."/>
            <person name="Haas B."/>
            <person name="Nusbaum C."/>
            <person name="Birren B."/>
        </authorList>
    </citation>
    <scope>NUCLEOTIDE SEQUENCE</scope>
    <source>
        <strain evidence="2">ATCC 50818</strain>
    </source>
</reference>
<dbReference type="OMA" id="DTEARIC"/>
<feature type="region of interest" description="Disordered" evidence="1">
    <location>
        <begin position="596"/>
        <end position="660"/>
    </location>
</feature>
<evidence type="ECO:0000313" key="2">
    <source>
        <dbReference type="EMBL" id="EGD81545.1"/>
    </source>
</evidence>
<feature type="compositionally biased region" description="Polar residues" evidence="1">
    <location>
        <begin position="481"/>
        <end position="491"/>
    </location>
</feature>
<feature type="compositionally biased region" description="Polar residues" evidence="1">
    <location>
        <begin position="156"/>
        <end position="168"/>
    </location>
</feature>
<feature type="compositionally biased region" description="Low complexity" evidence="1">
    <location>
        <begin position="418"/>
        <end position="443"/>
    </location>
</feature>
<evidence type="ECO:0000313" key="3">
    <source>
        <dbReference type="Proteomes" id="UP000007799"/>
    </source>
</evidence>
<feature type="compositionally biased region" description="Gly residues" evidence="1">
    <location>
        <begin position="273"/>
        <end position="298"/>
    </location>
</feature>
<feature type="compositionally biased region" description="Low complexity" evidence="1">
    <location>
        <begin position="141"/>
        <end position="155"/>
    </location>
</feature>
<dbReference type="eggNOG" id="ENOG502QS87">
    <property type="taxonomic scope" value="Eukaryota"/>
</dbReference>
<dbReference type="Proteomes" id="UP000007799">
    <property type="component" value="Unassembled WGS sequence"/>
</dbReference>
<protein>
    <submittedName>
        <fullName evidence="2">Uncharacterized protein</fullName>
    </submittedName>
</protein>
<feature type="compositionally biased region" description="Low complexity" evidence="1">
    <location>
        <begin position="325"/>
        <end position="339"/>
    </location>
</feature>
<feature type="region of interest" description="Disordered" evidence="1">
    <location>
        <begin position="188"/>
        <end position="207"/>
    </location>
</feature>
<dbReference type="KEGG" id="sre:PTSG_02264"/>
<dbReference type="InParanoid" id="F2U1P3"/>
<feature type="compositionally biased region" description="Low complexity" evidence="1">
    <location>
        <begin position="686"/>
        <end position="701"/>
    </location>
</feature>
<dbReference type="RefSeq" id="XP_004996749.1">
    <property type="nucleotide sequence ID" value="XM_004996692.1"/>
</dbReference>
<keyword evidence="3" id="KW-1185">Reference proteome</keyword>
<sequence>MASNASTPLSIPDTSAQGASNHSTNSNANNIANNIANSGRPGGLRPSPQRVIDQHGLSPTAALARGASKVSSSSNSSQVHTPAVGPSTPASTSSLPANPNGSARHTHTTPVSRVSSNTSLANLAAIAGGLSPGSSFRLDSPQQQPHPQQHPQQQHSTSVRGHQNQQQLPYRHQPQWANTRAARIAHTDDMPRSPQDTCHARAEQPAPSASAALLEAFRGQLGGNPAARRSSSTTTSTTAAAAIKRPSDPFDELASMSIQGIWQQWFTPSSQGDSGGGGGGGGSSSNGGDTNTGGGTGDGNRDASSSSAAHARMPTPLQQPRHQHQPQQSRQSHQQQPQQADDERDSQLEMVKCVLNMWLAGLLPRAGLPLLQHACEHVLEHVCGQQRRMSVSTLQQDAQRRLHNTPADALKAMFTVMQQQQQQQQQQQNQQKQQASSSSSSSSLVGTAPALAGTTSSASMAAPSSSLSSVFNAAVSGMSTTAPVPPTSSGNHPARSAADPQHHHHHHHHHQQHQQYPGRMSRPELRLRNHNQHVAAPDVSAAPASGGGGQLSSLFGTRRPPASQLELPAMPDTTLTDSFHPVALSDFGDFDMADLVGLNDTGTPPQPPDAHSIGGGGSSSVMADLQHQQHQQHQQLGSGRPGGDPRHLRGARWTDTETLGMGINRDVQDMMFDSSNLPWENTLSASSQPQQQQQPQQQPQQELLLRQQQSLLRHAEGTRTTYNFAASVQQESQSSSAADAFAMRGWSDLQRLRAQRNSSSGSHLSDDAKATKKPKVTCPVCGGPGRDTEARICGLCYNGVYNDIKKYLKREHTLDASVLVDADRFIHELQVMPRGCDKNYSCTKEDYAYEKPQYEKCTRCRSLAVTRAAPELVLQMIRKQLDKEARRREQDAQYKADPSA</sequence>
<feature type="compositionally biased region" description="Low complexity" evidence="1">
    <location>
        <begin position="19"/>
        <end position="38"/>
    </location>
</feature>
<feature type="compositionally biased region" description="Basic residues" evidence="1">
    <location>
        <begin position="502"/>
        <end position="512"/>
    </location>
</feature>
<feature type="region of interest" description="Disordered" evidence="1">
    <location>
        <begin position="537"/>
        <end position="572"/>
    </location>
</feature>
<feature type="compositionally biased region" description="Low complexity" evidence="1">
    <location>
        <begin position="86"/>
        <end position="100"/>
    </location>
</feature>
<organism evidence="2 3">
    <name type="scientific">Salpingoeca rosetta (strain ATCC 50818 / BSB-021)</name>
    <dbReference type="NCBI Taxonomy" id="946362"/>
    <lineage>
        <taxon>Eukaryota</taxon>
        <taxon>Choanoflagellata</taxon>
        <taxon>Craspedida</taxon>
        <taxon>Salpingoecidae</taxon>
        <taxon>Salpingoeca</taxon>
    </lineage>
</organism>
<dbReference type="EMBL" id="GL832959">
    <property type="protein sequence ID" value="EGD81545.1"/>
    <property type="molecule type" value="Genomic_DNA"/>
</dbReference>
<feature type="compositionally biased region" description="Polar residues" evidence="1">
    <location>
        <begin position="1"/>
        <end position="18"/>
    </location>
</feature>